<dbReference type="PANTHER" id="PTHR46082:SF11">
    <property type="entry name" value="AAA+ ATPASE DOMAIN-CONTAINING PROTEIN-RELATED"/>
    <property type="match status" value="1"/>
</dbReference>
<dbReference type="InterPro" id="IPR056884">
    <property type="entry name" value="NPHP3-like_N"/>
</dbReference>
<dbReference type="AlphaFoldDB" id="A0A8H3EYH9"/>
<dbReference type="PANTHER" id="PTHR46082">
    <property type="entry name" value="ATP/GTP-BINDING PROTEIN-RELATED"/>
    <property type="match status" value="1"/>
</dbReference>
<proteinExistence type="predicted"/>
<evidence type="ECO:0000313" key="4">
    <source>
        <dbReference type="Proteomes" id="UP000664169"/>
    </source>
</evidence>
<evidence type="ECO:0000256" key="1">
    <source>
        <dbReference type="ARBA" id="ARBA00022737"/>
    </source>
</evidence>
<accession>A0A8H3EYH9</accession>
<dbReference type="Gene3D" id="3.40.50.300">
    <property type="entry name" value="P-loop containing nucleotide triphosphate hydrolases"/>
    <property type="match status" value="1"/>
</dbReference>
<dbReference type="Gene3D" id="3.40.50.1580">
    <property type="entry name" value="Nucleoside phosphorylase domain"/>
    <property type="match status" value="1"/>
</dbReference>
<keyword evidence="4" id="KW-1185">Reference proteome</keyword>
<dbReference type="GO" id="GO:0003824">
    <property type="term" value="F:catalytic activity"/>
    <property type="evidence" value="ECO:0007669"/>
    <property type="project" value="InterPro"/>
</dbReference>
<dbReference type="GO" id="GO:0009116">
    <property type="term" value="P:nucleoside metabolic process"/>
    <property type="evidence" value="ECO:0007669"/>
    <property type="project" value="InterPro"/>
</dbReference>
<dbReference type="Proteomes" id="UP000664169">
    <property type="component" value="Unassembled WGS sequence"/>
</dbReference>
<evidence type="ECO:0000259" key="2">
    <source>
        <dbReference type="Pfam" id="PF24883"/>
    </source>
</evidence>
<dbReference type="EMBL" id="CAJPDQ010000009">
    <property type="protein sequence ID" value="CAF9914193.1"/>
    <property type="molecule type" value="Genomic_DNA"/>
</dbReference>
<sequence>MADALQLAPADETFTVAVSAKLTHADYTVGWICALPCELAAALAVLDERHEVLVNLPGDTNIYNYGRISGHNVVISSLPNGVYGTTEATAVAIRMLNAFRSITIPLMVGIGGGVPSSRNDIRLADLVVSVPTPDCPAVIQYDYGKTVESGTFERKGHLNKPCLQLLTAVANVRADGLSTKTKIPLIIENILSRSLGREYDYPTDKDILYEPDCEHVSELSKCRKCGPRKPITRPSRLVDLDTEYKPKSAALHRPPLMAHYGPIASANQVMKNGRIRDQIAKPLGILCFEMEAAGLMDNFPCLVIRGVSDYCDARKMKTFQNYAAVVAAAYTKHLLSKVPLQDQEQVQAAKDHFDAVGLGHRLMTIRNPHPNTCSWLFQHPVYEDWLDDSHFTRHHGFLWIKGKPGAGKSTLMKFIRKHFDSQSAVSQTSLISFFFNARGSDLEKSTVGMWRSLLSQLLNAMPSLQMSIDWSCLPAARQEWSLESLQRLFVTMVEQLGQQPLLCLIDALDESPEDDIRTMVGVFEEIGRLNSSGASRVRVLWSSRYYPHISIRYGNEIRLDETTGHSQDMKHYIDTELGAEENELLDDIKAQIFIKSRGIFLWIVLVINILRKEYDHGRIIAMQKKLKVLPEKLTDLFREIVLRDMDNLDEFLLCIQWVLYSLRPLDGTEFYTAMASGLDEEVLLARPSKSTSSVVVPRYVTSSSKGLAELNHQFSSQARVQFIHESVREFLMQDGSMQNVWSGFSALSPGSSHEQLKVCCIRFLAHVQSSIRTSLSFNEIVAEWPFATYAMSNMLAHAEEACRLGYPQITLLDKRVFTYWYGIRLQHGLCPTNFYPTTPNGRLLCCLACDDLPTLLSTQLSRTLSSNTREHFTLPLYCAMKHQSVGAIRVLLLPATEIPDLLIDDLCESFRRKPPTGSESFLSWFQRQGKKELGRHLLRCDERICRHGPTEILNLAAAHG</sequence>
<comment type="caution">
    <text evidence="3">The sequence shown here is derived from an EMBL/GenBank/DDBJ whole genome shotgun (WGS) entry which is preliminary data.</text>
</comment>
<dbReference type="SUPFAM" id="SSF52540">
    <property type="entry name" value="P-loop containing nucleoside triphosphate hydrolases"/>
    <property type="match status" value="1"/>
</dbReference>
<evidence type="ECO:0000313" key="3">
    <source>
        <dbReference type="EMBL" id="CAF9914193.1"/>
    </source>
</evidence>
<gene>
    <name evidence="3" type="ORF">GOMPHAMPRED_008096</name>
</gene>
<feature type="domain" description="Nephrocystin 3-like N-terminal" evidence="2">
    <location>
        <begin position="371"/>
        <end position="544"/>
    </location>
</feature>
<protein>
    <recommendedName>
        <fullName evidence="2">Nephrocystin 3-like N-terminal domain-containing protein</fullName>
    </recommendedName>
</protein>
<dbReference type="SUPFAM" id="SSF53167">
    <property type="entry name" value="Purine and uridine phosphorylases"/>
    <property type="match status" value="1"/>
</dbReference>
<dbReference type="InterPro" id="IPR053137">
    <property type="entry name" value="NLR-like"/>
</dbReference>
<name>A0A8H3EYH9_9LECA</name>
<dbReference type="Pfam" id="PF24883">
    <property type="entry name" value="NPHP3_N"/>
    <property type="match status" value="1"/>
</dbReference>
<dbReference type="InterPro" id="IPR035994">
    <property type="entry name" value="Nucleoside_phosphorylase_sf"/>
</dbReference>
<keyword evidence="1" id="KW-0677">Repeat</keyword>
<dbReference type="InterPro" id="IPR027417">
    <property type="entry name" value="P-loop_NTPase"/>
</dbReference>
<reference evidence="3" key="1">
    <citation type="submission" date="2021-03" db="EMBL/GenBank/DDBJ databases">
        <authorList>
            <person name="Tagirdzhanova G."/>
        </authorList>
    </citation>
    <scope>NUCLEOTIDE SEQUENCE</scope>
</reference>
<dbReference type="OrthoDB" id="194358at2759"/>
<organism evidence="3 4">
    <name type="scientific">Gomphillus americanus</name>
    <dbReference type="NCBI Taxonomy" id="1940652"/>
    <lineage>
        <taxon>Eukaryota</taxon>
        <taxon>Fungi</taxon>
        <taxon>Dikarya</taxon>
        <taxon>Ascomycota</taxon>
        <taxon>Pezizomycotina</taxon>
        <taxon>Lecanoromycetes</taxon>
        <taxon>OSLEUM clade</taxon>
        <taxon>Ostropomycetidae</taxon>
        <taxon>Ostropales</taxon>
        <taxon>Graphidaceae</taxon>
        <taxon>Gomphilloideae</taxon>
        <taxon>Gomphillus</taxon>
    </lineage>
</organism>